<dbReference type="VEuPathDB" id="PiroplasmaDB:BEWA_031890"/>
<keyword evidence="4" id="KW-1185">Reference proteome</keyword>
<dbReference type="SMART" id="SM00317">
    <property type="entry name" value="SET"/>
    <property type="match status" value="1"/>
</dbReference>
<dbReference type="GO" id="GO:0005700">
    <property type="term" value="C:polytene chromosome"/>
    <property type="evidence" value="ECO:0007669"/>
    <property type="project" value="TreeGrafter"/>
</dbReference>
<dbReference type="EMBL" id="CP001669">
    <property type="protein sequence ID" value="AFZ80336.1"/>
    <property type="molecule type" value="Genomic_DNA"/>
</dbReference>
<keyword evidence="3" id="KW-0489">Methyltransferase</keyword>
<dbReference type="GeneID" id="15807036"/>
<evidence type="ECO:0000313" key="3">
    <source>
        <dbReference type="EMBL" id="AFZ80336.1"/>
    </source>
</evidence>
<gene>
    <name evidence="3" type="ORF">BEWA_031890</name>
</gene>
<dbReference type="OrthoDB" id="5560686at2759"/>
<accession>L0AZ91</accession>
<dbReference type="Gene3D" id="2.170.270.10">
    <property type="entry name" value="SET domain"/>
    <property type="match status" value="1"/>
</dbReference>
<dbReference type="AlphaFoldDB" id="L0AZ91"/>
<dbReference type="GO" id="GO:0006357">
    <property type="term" value="P:regulation of transcription by RNA polymerase II"/>
    <property type="evidence" value="ECO:0007669"/>
    <property type="project" value="TreeGrafter"/>
</dbReference>
<organism evidence="3 4">
    <name type="scientific">Theileria equi strain WA</name>
    <dbReference type="NCBI Taxonomy" id="1537102"/>
    <lineage>
        <taxon>Eukaryota</taxon>
        <taxon>Sar</taxon>
        <taxon>Alveolata</taxon>
        <taxon>Apicomplexa</taxon>
        <taxon>Aconoidasida</taxon>
        <taxon>Piroplasmida</taxon>
        <taxon>Theileriidae</taxon>
        <taxon>Theileria</taxon>
    </lineage>
</organism>
<dbReference type="Pfam" id="PF00856">
    <property type="entry name" value="SET"/>
    <property type="match status" value="1"/>
</dbReference>
<dbReference type="PANTHER" id="PTHR46167">
    <property type="entry name" value="N-LYSINE METHYLTRANSFERASE KMT5A"/>
    <property type="match status" value="1"/>
</dbReference>
<dbReference type="GO" id="GO:0042799">
    <property type="term" value="F:histone H4K20 methyltransferase activity"/>
    <property type="evidence" value="ECO:0007669"/>
    <property type="project" value="TreeGrafter"/>
</dbReference>
<dbReference type="PANTHER" id="PTHR46167:SF1">
    <property type="entry name" value="N-LYSINE METHYLTRANSFERASE KMT5A"/>
    <property type="match status" value="1"/>
</dbReference>
<evidence type="ECO:0000259" key="2">
    <source>
        <dbReference type="PROSITE" id="PS50280"/>
    </source>
</evidence>
<evidence type="ECO:0000256" key="1">
    <source>
        <dbReference type="SAM" id="MobiDB-lite"/>
    </source>
</evidence>
<dbReference type="EC" id="2.1.1.43" evidence="3"/>
<dbReference type="GO" id="GO:0005634">
    <property type="term" value="C:nucleus"/>
    <property type="evidence" value="ECO:0007669"/>
    <property type="project" value="TreeGrafter"/>
</dbReference>
<dbReference type="InterPro" id="IPR001214">
    <property type="entry name" value="SET_dom"/>
</dbReference>
<dbReference type="SUPFAM" id="SSF82199">
    <property type="entry name" value="SET domain"/>
    <property type="match status" value="1"/>
</dbReference>
<name>L0AZ91_THEEQ</name>
<dbReference type="InterPro" id="IPR046341">
    <property type="entry name" value="SET_dom_sf"/>
</dbReference>
<protein>
    <submittedName>
        <fullName evidence="3">Set domain containing protein</fullName>
        <ecNumber evidence="3">2.1.1.43</ecNumber>
    </submittedName>
</protein>
<keyword evidence="3" id="KW-0808">Transferase</keyword>
<dbReference type="KEGG" id="beq:BEWA_031890"/>
<reference evidence="3 4" key="1">
    <citation type="journal article" date="2012" name="BMC Genomics">
        <title>Comparative genomic analysis and phylogenetic position of Theileria equi.</title>
        <authorList>
            <person name="Kappmeyer L.S."/>
            <person name="Thiagarajan M."/>
            <person name="Herndon D.R."/>
            <person name="Ramsay J.D."/>
            <person name="Caler E."/>
            <person name="Djikeng A."/>
            <person name="Gillespie J.J."/>
            <person name="Lau A.O."/>
            <person name="Roalson E.H."/>
            <person name="Silva J.C."/>
            <person name="Silva M.G."/>
            <person name="Suarez C.E."/>
            <person name="Ueti M.W."/>
            <person name="Nene V.M."/>
            <person name="Mealey R.H."/>
            <person name="Knowles D.P."/>
            <person name="Brayton K.A."/>
        </authorList>
    </citation>
    <scope>NUCLEOTIDE SEQUENCE [LARGE SCALE GENOMIC DNA]</scope>
    <source>
        <strain evidence="3 4">WA</strain>
    </source>
</reference>
<feature type="compositionally biased region" description="Low complexity" evidence="1">
    <location>
        <begin position="407"/>
        <end position="430"/>
    </location>
</feature>
<feature type="region of interest" description="Disordered" evidence="1">
    <location>
        <begin position="407"/>
        <end position="433"/>
    </location>
</feature>
<dbReference type="Proteomes" id="UP000031512">
    <property type="component" value="Chromosome 1"/>
</dbReference>
<sequence>MLQKDVSNTDFHQAMRANKGVYSSEYASIIPSYSTDSDESLYKDDIMDFENNSPSSRCSQSSITCTPIPVHLSPCRLYSGKTCQRNGRSMQHGLDKITERETLDQDVLNIGESKTPSYKSRLVLGISQKYSFPKVTTSQELHTDNNDEIYKTPKEFLTSSANNTNFEVSTPNVTYKQIKCNSTITSNGPVESNLTSYVDSLFGAEPASYIHDHQPLTLFWLPNSEISGLMRIPSLSCFQNSTEYSNSEKLYLTFTQYSVDIIQDVSEFKAFPFVPNHTPFIVIYSYSFKSMYFKVVPRSVNQTKKVKLTKNGGQTCLNGHTDAIDLSIDHDSSDANYVFYRSYLFGKDDNIDPNRLKILVQRSNKINFDMRCLSVSSNRVDLNEGPSSNGVKKRKREEYIDEGFKQDCSTDSESCVSSESSSSSVSGDAESCNDSEIPDVLLTECKLLIGTEINDNIDGCNMSIANYRSESVIKKNFSLYLVNNNLPSGGEDFSKRVSIGPLVKANEGKVLYHANGLELSEGDSIDIKFPTIYTKHFEHDRVTLFSDKVLKTCFNYMKSLAQENDLVITINNIAQFCPNIFWNLSLCGDIKTAIMELDPELLKSLYKRKRNKLVSNHDELHDNKKSLGYLDNNFIIMQDLFKRDADEKVRKLLEIEERNRANGKVVRITLNKHADDELIISTVMDDNGFIKKSMQLLTEKQKNVVYKECMKRNFYVPVHIKFTPEKGRGVYAAYKINKDDFVMEYKGELVTEKVAKFRNQKYNKSTSYKGSFIFFFKYNGRRYGIDATEEDISFGPARLVNHSRKNPNIVPRTILSNNYPRLIFVAKRNIDWGEELLVDYGERDPEIIKENPWLLE</sequence>
<dbReference type="RefSeq" id="XP_004830002.1">
    <property type="nucleotide sequence ID" value="XM_004829945.1"/>
</dbReference>
<proteinExistence type="predicted"/>
<dbReference type="GO" id="GO:0032259">
    <property type="term" value="P:methylation"/>
    <property type="evidence" value="ECO:0007669"/>
    <property type="project" value="UniProtKB-KW"/>
</dbReference>
<dbReference type="InterPro" id="IPR051760">
    <property type="entry name" value="KMT5A"/>
</dbReference>
<dbReference type="STRING" id="1537102.L0AZ91"/>
<dbReference type="PROSITE" id="PS50280">
    <property type="entry name" value="SET"/>
    <property type="match status" value="1"/>
</dbReference>
<feature type="domain" description="SET" evidence="2">
    <location>
        <begin position="716"/>
        <end position="841"/>
    </location>
</feature>
<dbReference type="eggNOG" id="KOG1085">
    <property type="taxonomic scope" value="Eukaryota"/>
</dbReference>
<evidence type="ECO:0000313" key="4">
    <source>
        <dbReference type="Proteomes" id="UP000031512"/>
    </source>
</evidence>